<evidence type="ECO:0000256" key="3">
    <source>
        <dbReference type="ARBA" id="ARBA00022692"/>
    </source>
</evidence>
<evidence type="ECO:0000256" key="2">
    <source>
        <dbReference type="ARBA" id="ARBA00022448"/>
    </source>
</evidence>
<feature type="transmembrane region" description="Helical" evidence="6">
    <location>
        <begin position="456"/>
        <end position="476"/>
    </location>
</feature>
<dbReference type="GO" id="GO:0008506">
    <property type="term" value="F:sucrose:proton symporter activity"/>
    <property type="evidence" value="ECO:0007669"/>
    <property type="project" value="TreeGrafter"/>
</dbReference>
<proteinExistence type="predicted"/>
<comment type="subcellular location">
    <subcellularLocation>
        <location evidence="1">Membrane</location>
        <topology evidence="1">Multi-pass membrane protein</topology>
    </subcellularLocation>
</comment>
<dbReference type="PANTHER" id="PTHR19432:SF35">
    <property type="entry name" value="SOLUTE CARRIER FAMILY 45 MEMBER 3 ISOFORM X1"/>
    <property type="match status" value="1"/>
</dbReference>
<evidence type="ECO:0000313" key="7">
    <source>
        <dbReference type="EMBL" id="KAE8355030.1"/>
    </source>
</evidence>
<evidence type="ECO:0000256" key="1">
    <source>
        <dbReference type="ARBA" id="ARBA00004141"/>
    </source>
</evidence>
<evidence type="ECO:0000256" key="6">
    <source>
        <dbReference type="SAM" id="Phobius"/>
    </source>
</evidence>
<feature type="transmembrane region" description="Helical" evidence="6">
    <location>
        <begin position="144"/>
        <end position="161"/>
    </location>
</feature>
<feature type="transmembrane region" description="Helical" evidence="6">
    <location>
        <begin position="273"/>
        <end position="297"/>
    </location>
</feature>
<dbReference type="Gene3D" id="1.20.1250.20">
    <property type="entry name" value="MFS general substrate transporter like domains"/>
    <property type="match status" value="1"/>
</dbReference>
<dbReference type="InterPro" id="IPR036259">
    <property type="entry name" value="MFS_trans_sf"/>
</dbReference>
<accession>A0A5N6ZFY3</accession>
<feature type="transmembrane region" description="Helical" evidence="6">
    <location>
        <begin position="378"/>
        <end position="395"/>
    </location>
</feature>
<feature type="transmembrane region" description="Helical" evidence="6">
    <location>
        <begin position="67"/>
        <end position="86"/>
    </location>
</feature>
<feature type="transmembrane region" description="Helical" evidence="6">
    <location>
        <begin position="488"/>
        <end position="507"/>
    </location>
</feature>
<feature type="transmembrane region" description="Helical" evidence="6">
    <location>
        <begin position="37"/>
        <end position="61"/>
    </location>
</feature>
<feature type="transmembrane region" description="Helical" evidence="6">
    <location>
        <begin position="107"/>
        <end position="124"/>
    </location>
</feature>
<keyword evidence="5 6" id="KW-0472">Membrane</keyword>
<gene>
    <name evidence="7" type="ORF">BDV28DRAFT_129783</name>
</gene>
<dbReference type="PANTHER" id="PTHR19432">
    <property type="entry name" value="SUGAR TRANSPORTER"/>
    <property type="match status" value="1"/>
</dbReference>
<protein>
    <submittedName>
        <fullName evidence="7">Major facilitator superfamily domain-containing protein</fullName>
    </submittedName>
</protein>
<dbReference type="SUPFAM" id="SSF103473">
    <property type="entry name" value="MFS general substrate transporter"/>
    <property type="match status" value="1"/>
</dbReference>
<reference evidence="8" key="1">
    <citation type="submission" date="2019-04" db="EMBL/GenBank/DDBJ databases">
        <title>Friends and foes A comparative genomics studyof 23 Aspergillus species from section Flavi.</title>
        <authorList>
            <consortium name="DOE Joint Genome Institute"/>
            <person name="Kjaerbolling I."/>
            <person name="Vesth T."/>
            <person name="Frisvad J.C."/>
            <person name="Nybo J.L."/>
            <person name="Theobald S."/>
            <person name="Kildgaard S."/>
            <person name="Isbrandt T."/>
            <person name="Kuo A."/>
            <person name="Sato A."/>
            <person name="Lyhne E.K."/>
            <person name="Kogle M.E."/>
            <person name="Wiebenga A."/>
            <person name="Kun R.S."/>
            <person name="Lubbers R.J."/>
            <person name="Makela M.R."/>
            <person name="Barry K."/>
            <person name="Chovatia M."/>
            <person name="Clum A."/>
            <person name="Daum C."/>
            <person name="Haridas S."/>
            <person name="He G."/>
            <person name="LaButti K."/>
            <person name="Lipzen A."/>
            <person name="Mondo S."/>
            <person name="Riley R."/>
            <person name="Salamov A."/>
            <person name="Simmons B.A."/>
            <person name="Magnuson J.K."/>
            <person name="Henrissat B."/>
            <person name="Mortensen U.H."/>
            <person name="Larsen T.O."/>
            <person name="Devries R.P."/>
            <person name="Grigoriev I.V."/>
            <person name="Machida M."/>
            <person name="Baker S.E."/>
            <person name="Andersen M.R."/>
        </authorList>
    </citation>
    <scope>NUCLEOTIDE SEQUENCE [LARGE SCALE GENOMIC DNA]</scope>
    <source>
        <strain evidence="8">CBS 553.77</strain>
    </source>
</reference>
<feature type="transmembrane region" description="Helical" evidence="6">
    <location>
        <begin position="327"/>
        <end position="346"/>
    </location>
</feature>
<keyword evidence="4 6" id="KW-1133">Transmembrane helix</keyword>
<dbReference type="GO" id="GO:0005886">
    <property type="term" value="C:plasma membrane"/>
    <property type="evidence" value="ECO:0007669"/>
    <property type="project" value="TreeGrafter"/>
</dbReference>
<organism evidence="7 8">
    <name type="scientific">Aspergillus coremiiformis</name>
    <dbReference type="NCBI Taxonomy" id="138285"/>
    <lineage>
        <taxon>Eukaryota</taxon>
        <taxon>Fungi</taxon>
        <taxon>Dikarya</taxon>
        <taxon>Ascomycota</taxon>
        <taxon>Pezizomycotina</taxon>
        <taxon>Eurotiomycetes</taxon>
        <taxon>Eurotiomycetidae</taxon>
        <taxon>Eurotiales</taxon>
        <taxon>Aspergillaceae</taxon>
        <taxon>Aspergillus</taxon>
        <taxon>Aspergillus subgen. Circumdati</taxon>
    </lineage>
</organism>
<keyword evidence="8" id="KW-1185">Reference proteome</keyword>
<evidence type="ECO:0000313" key="8">
    <source>
        <dbReference type="Proteomes" id="UP000327118"/>
    </source>
</evidence>
<keyword evidence="2" id="KW-0813">Transport</keyword>
<feature type="transmembrane region" description="Helical" evidence="6">
    <location>
        <begin position="401"/>
        <end position="423"/>
    </location>
</feature>
<sequence length="516" mass="56463">MHILQPISESSPGVEEGAGLSYSPGPNTWSYGRGRSLFVLNAGFFGLQGIFTVLFGSATAYLKSLGLSGGLISLSWLAGPITGALFQPYVGVWSDNCSSAWGKRRPFILTGTVLIIFTLSGTAWAKEMVSLFYSDSESIVEFQIGLVIFVEICIWVLNFAIQPVQLGLRCLIVDLVPPEQQHEANAWAARFTLGGNILGYCLGSIDLPRRLSFLGHTQFQVLTSLVSVNLLLCTSITCYFIREPFSGPHESSARLPSTAKSGIRDLLRTLKTLPSCTATVCFAQFFSWLGWFPFLFYTSSYVGTLKKQELSIDSQQLTPQWEESARAGSLAMSVFALSSFVMSLVLPRVLDLSSRIENPSSFMSPWQNLPNSFALRRIWLAGQMIFAGSMILTLFKNVAVTYFLVSAVGVSWAASTWIPYALIGTDIQRQIQRAEYAGMDYEDAGKIAKVMSIHNISIASPQVISALGCSMFFWLAGNDHAGEVDAAVYAWLLSIAGVAAIASAWMIRALPDQSYY</sequence>
<dbReference type="OrthoDB" id="4540540at2759"/>
<name>A0A5N6ZFY3_9EURO</name>
<keyword evidence="3 6" id="KW-0812">Transmembrane</keyword>
<evidence type="ECO:0000256" key="4">
    <source>
        <dbReference type="ARBA" id="ARBA00022989"/>
    </source>
</evidence>
<evidence type="ECO:0000256" key="5">
    <source>
        <dbReference type="ARBA" id="ARBA00023136"/>
    </source>
</evidence>
<dbReference type="EMBL" id="ML739060">
    <property type="protein sequence ID" value="KAE8355030.1"/>
    <property type="molecule type" value="Genomic_DNA"/>
</dbReference>
<dbReference type="AlphaFoldDB" id="A0A5N6ZFY3"/>
<dbReference type="Pfam" id="PF13347">
    <property type="entry name" value="MFS_2"/>
    <property type="match status" value="1"/>
</dbReference>
<dbReference type="Proteomes" id="UP000327118">
    <property type="component" value="Unassembled WGS sequence"/>
</dbReference>